<proteinExistence type="predicted"/>
<evidence type="ECO:0000313" key="3">
    <source>
        <dbReference type="Proteomes" id="UP000184499"/>
    </source>
</evidence>
<reference evidence="3" key="1">
    <citation type="journal article" date="2017" name="Genome Biol.">
        <title>Comparative genomics reveals high biological diversity and specific adaptations in the industrially and medically important fungal genus Aspergillus.</title>
        <authorList>
            <person name="de Vries R.P."/>
            <person name="Riley R."/>
            <person name="Wiebenga A."/>
            <person name="Aguilar-Osorio G."/>
            <person name="Amillis S."/>
            <person name="Uchima C.A."/>
            <person name="Anderluh G."/>
            <person name="Asadollahi M."/>
            <person name="Askin M."/>
            <person name="Barry K."/>
            <person name="Battaglia E."/>
            <person name="Bayram O."/>
            <person name="Benocci T."/>
            <person name="Braus-Stromeyer S.A."/>
            <person name="Caldana C."/>
            <person name="Canovas D."/>
            <person name="Cerqueira G.C."/>
            <person name="Chen F."/>
            <person name="Chen W."/>
            <person name="Choi C."/>
            <person name="Clum A."/>
            <person name="Dos Santos R.A."/>
            <person name="Damasio A.R."/>
            <person name="Diallinas G."/>
            <person name="Emri T."/>
            <person name="Fekete E."/>
            <person name="Flipphi M."/>
            <person name="Freyberg S."/>
            <person name="Gallo A."/>
            <person name="Gournas C."/>
            <person name="Habgood R."/>
            <person name="Hainaut M."/>
            <person name="Harispe M.L."/>
            <person name="Henrissat B."/>
            <person name="Hilden K.S."/>
            <person name="Hope R."/>
            <person name="Hossain A."/>
            <person name="Karabika E."/>
            <person name="Karaffa L."/>
            <person name="Karanyi Z."/>
            <person name="Krasevec N."/>
            <person name="Kuo A."/>
            <person name="Kusch H."/>
            <person name="LaButti K."/>
            <person name="Lagendijk E.L."/>
            <person name="Lapidus A."/>
            <person name="Levasseur A."/>
            <person name="Lindquist E."/>
            <person name="Lipzen A."/>
            <person name="Logrieco A.F."/>
            <person name="MacCabe A."/>
            <person name="Maekelae M.R."/>
            <person name="Malavazi I."/>
            <person name="Melin P."/>
            <person name="Meyer V."/>
            <person name="Mielnichuk N."/>
            <person name="Miskei M."/>
            <person name="Molnar A.P."/>
            <person name="Mule G."/>
            <person name="Ngan C.Y."/>
            <person name="Orejas M."/>
            <person name="Orosz E."/>
            <person name="Ouedraogo J.P."/>
            <person name="Overkamp K.M."/>
            <person name="Park H.-S."/>
            <person name="Perrone G."/>
            <person name="Piumi F."/>
            <person name="Punt P.J."/>
            <person name="Ram A.F."/>
            <person name="Ramon A."/>
            <person name="Rauscher S."/>
            <person name="Record E."/>
            <person name="Riano-Pachon D.M."/>
            <person name="Robert V."/>
            <person name="Roehrig J."/>
            <person name="Ruller R."/>
            <person name="Salamov A."/>
            <person name="Salih N.S."/>
            <person name="Samson R.A."/>
            <person name="Sandor E."/>
            <person name="Sanguinetti M."/>
            <person name="Schuetze T."/>
            <person name="Sepcic K."/>
            <person name="Shelest E."/>
            <person name="Sherlock G."/>
            <person name="Sophianopoulou V."/>
            <person name="Squina F.M."/>
            <person name="Sun H."/>
            <person name="Susca A."/>
            <person name="Todd R.B."/>
            <person name="Tsang A."/>
            <person name="Unkles S.E."/>
            <person name="van de Wiele N."/>
            <person name="van Rossen-Uffink D."/>
            <person name="Oliveira J.V."/>
            <person name="Vesth T.C."/>
            <person name="Visser J."/>
            <person name="Yu J.-H."/>
            <person name="Zhou M."/>
            <person name="Andersen M.R."/>
            <person name="Archer D.B."/>
            <person name="Baker S.E."/>
            <person name="Benoit I."/>
            <person name="Brakhage A.A."/>
            <person name="Braus G.H."/>
            <person name="Fischer R."/>
            <person name="Frisvad J.C."/>
            <person name="Goldman G.H."/>
            <person name="Houbraken J."/>
            <person name="Oakley B."/>
            <person name="Pocsi I."/>
            <person name="Scazzocchio C."/>
            <person name="Seiboth B."/>
            <person name="vanKuyk P.A."/>
            <person name="Wortman J."/>
            <person name="Dyer P.S."/>
            <person name="Grigoriev I.V."/>
        </authorList>
    </citation>
    <scope>NUCLEOTIDE SEQUENCE [LARGE SCALE GENOMIC DNA]</scope>
    <source>
        <strain evidence="3">CBS 101740 / IMI 381727 / IBT 21946</strain>
    </source>
</reference>
<gene>
    <name evidence="2" type="ORF">ASPBRDRAFT_383174</name>
</gene>
<evidence type="ECO:0000313" key="2">
    <source>
        <dbReference type="EMBL" id="OJJ75827.1"/>
    </source>
</evidence>
<dbReference type="RefSeq" id="XP_067483074.1">
    <property type="nucleotide sequence ID" value="XM_067623918.1"/>
</dbReference>
<name>A0A1L9UVX0_ASPBC</name>
<keyword evidence="1" id="KW-0812">Transmembrane</keyword>
<dbReference type="Proteomes" id="UP000184499">
    <property type="component" value="Unassembled WGS sequence"/>
</dbReference>
<keyword evidence="1" id="KW-1133">Transmembrane helix</keyword>
<feature type="transmembrane region" description="Helical" evidence="1">
    <location>
        <begin position="82"/>
        <end position="100"/>
    </location>
</feature>
<dbReference type="AlphaFoldDB" id="A0A1L9UVX0"/>
<evidence type="ECO:0000256" key="1">
    <source>
        <dbReference type="SAM" id="Phobius"/>
    </source>
</evidence>
<dbReference type="EMBL" id="KV878680">
    <property type="protein sequence ID" value="OJJ75827.1"/>
    <property type="molecule type" value="Genomic_DNA"/>
</dbReference>
<keyword evidence="1" id="KW-0472">Membrane</keyword>
<accession>A0A1L9UVX0</accession>
<keyword evidence="3" id="KW-1185">Reference proteome</keyword>
<dbReference type="VEuPathDB" id="FungiDB:ASPBRDRAFT_383174"/>
<organism evidence="2 3">
    <name type="scientific">Aspergillus brasiliensis (strain CBS 101740 / IMI 381727 / IBT 21946)</name>
    <dbReference type="NCBI Taxonomy" id="767769"/>
    <lineage>
        <taxon>Eukaryota</taxon>
        <taxon>Fungi</taxon>
        <taxon>Dikarya</taxon>
        <taxon>Ascomycota</taxon>
        <taxon>Pezizomycotina</taxon>
        <taxon>Eurotiomycetes</taxon>
        <taxon>Eurotiomycetidae</taxon>
        <taxon>Eurotiales</taxon>
        <taxon>Aspergillaceae</taxon>
        <taxon>Aspergillus</taxon>
        <taxon>Aspergillus subgen. Circumdati</taxon>
    </lineage>
</organism>
<dbReference type="GeneID" id="93576406"/>
<protein>
    <submittedName>
        <fullName evidence="2">Uncharacterized protein</fullName>
    </submittedName>
</protein>
<sequence length="104" mass="12813">MSRKNWRRLWRKQLRRLGEKRTTTMLRMRMRTRNSLMRMGKMRIQRWVVLKLQELQDGKLSVLYCRCNLLPTRSSLDLFHDNFIFILSLFLGLIILRVCISYRH</sequence>